<dbReference type="Proteomes" id="UP001597176">
    <property type="component" value="Unassembled WGS sequence"/>
</dbReference>
<keyword evidence="6" id="KW-1185">Reference proteome</keyword>
<keyword evidence="1" id="KW-0479">Metal-binding</keyword>
<dbReference type="EMBL" id="JBHTND010000030">
    <property type="protein sequence ID" value="MFD1303486.1"/>
    <property type="molecule type" value="Genomic_DNA"/>
</dbReference>
<evidence type="ECO:0000256" key="3">
    <source>
        <dbReference type="ARBA" id="ARBA00023004"/>
    </source>
</evidence>
<accession>A0ABW3X1U9</accession>
<proteinExistence type="predicted"/>
<name>A0ABW3X1U9_9HYPH</name>
<keyword evidence="2" id="KW-0560">Oxidoreductase</keyword>
<evidence type="ECO:0000256" key="1">
    <source>
        <dbReference type="ARBA" id="ARBA00022723"/>
    </source>
</evidence>
<evidence type="ECO:0000256" key="2">
    <source>
        <dbReference type="ARBA" id="ARBA00023002"/>
    </source>
</evidence>
<keyword evidence="4" id="KW-0411">Iron-sulfur</keyword>
<protein>
    <submittedName>
        <fullName evidence="5">FAD-dependent oxidoreductase</fullName>
    </submittedName>
</protein>
<organism evidence="5 6">
    <name type="scientific">Methylobacterium marchantiae</name>
    <dbReference type="NCBI Taxonomy" id="600331"/>
    <lineage>
        <taxon>Bacteria</taxon>
        <taxon>Pseudomonadati</taxon>
        <taxon>Pseudomonadota</taxon>
        <taxon>Alphaproteobacteria</taxon>
        <taxon>Hyphomicrobiales</taxon>
        <taxon>Methylobacteriaceae</taxon>
        <taxon>Methylobacterium</taxon>
    </lineage>
</organism>
<evidence type="ECO:0000256" key="4">
    <source>
        <dbReference type="ARBA" id="ARBA00023014"/>
    </source>
</evidence>
<dbReference type="InterPro" id="IPR039650">
    <property type="entry name" value="HdrA-like"/>
</dbReference>
<reference evidence="6" key="1">
    <citation type="journal article" date="2019" name="Int. J. Syst. Evol. Microbiol.">
        <title>The Global Catalogue of Microorganisms (GCM) 10K type strain sequencing project: providing services to taxonomists for standard genome sequencing and annotation.</title>
        <authorList>
            <consortium name="The Broad Institute Genomics Platform"/>
            <consortium name="The Broad Institute Genome Sequencing Center for Infectious Disease"/>
            <person name="Wu L."/>
            <person name="Ma J."/>
        </authorList>
    </citation>
    <scope>NUCLEOTIDE SEQUENCE [LARGE SCALE GENOMIC DNA]</scope>
    <source>
        <strain evidence="6">CCUG 56108</strain>
    </source>
</reference>
<evidence type="ECO:0000313" key="6">
    <source>
        <dbReference type="Proteomes" id="UP001597176"/>
    </source>
</evidence>
<dbReference type="PANTHER" id="PTHR43498">
    <property type="entry name" value="FERREDOXIN:COB-COM HETERODISULFIDE REDUCTASE SUBUNIT A"/>
    <property type="match status" value="1"/>
</dbReference>
<dbReference type="Pfam" id="PF12831">
    <property type="entry name" value="FAD_oxidored"/>
    <property type="match status" value="1"/>
</dbReference>
<keyword evidence="3" id="KW-0408">Iron</keyword>
<dbReference type="PANTHER" id="PTHR43498:SF1">
    <property type="entry name" value="COB--COM HETERODISULFIDE REDUCTASE IRON-SULFUR SUBUNIT A"/>
    <property type="match status" value="1"/>
</dbReference>
<sequence length="532" mass="58411">MAKTGVFIWSTTSSSILAARRASLMGIDATVVGAWPRFGEMFATGLSQTDREVISGSANYWGLQKEVYMRAGDKAGRNGANPDLANSNRLQTIFPSVESSEAILREWLESAPEATMVEGKRRGKITWRLNAPLEAVTMEGNVITSVTCGGVVYEALNFLDGSDENDLAKMAGMPLRIGRESRAVTGEKIAGATPVQSWRLVGVDPVTGNRLKGLLPRPRTAIGGADHSIMAYNTRTIITDADDRIPFADAVIPGYDPEAYVKKQFAIAVLQNRKEIPGAFNDVLQPVKDGRNTYDMNSAGIPYGNNSVGDMFEWHNASFARRKELYRDYIYRTAGLFKFFASDPRVAAALPEMVADIHRYGMVPGLWPDSPVPGWPPMMYVRESFRLEAQVMLTEHDVYGPVRMVQHPITTYGYHQDRHPAGQWVDSRGLYVTEGNQDLEQGVEVGLLMPWGCMKPPLGRCKNLQVLRGIGGTILGRTKMRIEITMFKMADAAAIACATAEQAGMYSNEIDYVTQFRPALLAAGAVLTLPGL</sequence>
<gene>
    <name evidence="5" type="ORF">ACFQ4G_18090</name>
</gene>
<dbReference type="RefSeq" id="WP_238208547.1">
    <property type="nucleotide sequence ID" value="NZ_JBHTND010000030.1"/>
</dbReference>
<comment type="caution">
    <text evidence="5">The sequence shown here is derived from an EMBL/GenBank/DDBJ whole genome shotgun (WGS) entry which is preliminary data.</text>
</comment>
<evidence type="ECO:0000313" key="5">
    <source>
        <dbReference type="EMBL" id="MFD1303486.1"/>
    </source>
</evidence>